<dbReference type="InterPro" id="IPR000305">
    <property type="entry name" value="GIY-YIG_endonuc"/>
</dbReference>
<dbReference type="CDD" id="cd10455">
    <property type="entry name" value="GIY-YIG_SLX1"/>
    <property type="match status" value="1"/>
</dbReference>
<dbReference type="FunFam" id="3.40.1440.10:FF:000005">
    <property type="entry name" value="Structure-specific endonuclease subunit SLX1 homolog"/>
    <property type="match status" value="1"/>
</dbReference>
<keyword evidence="2 8" id="KW-0255">Endonuclease</keyword>
<keyword evidence="6 8" id="KW-0234">DNA repair</keyword>
<feature type="region of interest" description="Disordered" evidence="9">
    <location>
        <begin position="257"/>
        <end position="294"/>
    </location>
</feature>
<dbReference type="InterPro" id="IPR027520">
    <property type="entry name" value="Slx1"/>
</dbReference>
<dbReference type="AlphaFoldDB" id="A0AAV0CER0"/>
<reference evidence="11" key="1">
    <citation type="submission" date="2022-07" db="EMBL/GenBank/DDBJ databases">
        <authorList>
            <person name="Macas J."/>
            <person name="Novak P."/>
            <person name="Neumann P."/>
        </authorList>
    </citation>
    <scope>NUCLEOTIDE SEQUENCE</scope>
</reference>
<evidence type="ECO:0000256" key="6">
    <source>
        <dbReference type="ARBA" id="ARBA00023204"/>
    </source>
</evidence>
<feature type="compositionally biased region" description="Acidic residues" evidence="9">
    <location>
        <begin position="257"/>
        <end position="274"/>
    </location>
</feature>
<dbReference type="GO" id="GO:0008821">
    <property type="term" value="F:crossover junction DNA endonuclease activity"/>
    <property type="evidence" value="ECO:0007669"/>
    <property type="project" value="TreeGrafter"/>
</dbReference>
<dbReference type="Pfam" id="PF01541">
    <property type="entry name" value="GIY-YIG"/>
    <property type="match status" value="1"/>
</dbReference>
<dbReference type="HAMAP" id="MF_03100">
    <property type="entry name" value="Endonuc_su_Slx1"/>
    <property type="match status" value="1"/>
</dbReference>
<keyword evidence="1 8" id="KW-0540">Nuclease</keyword>
<evidence type="ECO:0000256" key="3">
    <source>
        <dbReference type="ARBA" id="ARBA00022763"/>
    </source>
</evidence>
<dbReference type="PROSITE" id="PS50164">
    <property type="entry name" value="GIY_YIG"/>
    <property type="match status" value="1"/>
</dbReference>
<evidence type="ECO:0000256" key="1">
    <source>
        <dbReference type="ARBA" id="ARBA00022722"/>
    </source>
</evidence>
<proteinExistence type="inferred from homology"/>
<comment type="subunit">
    <text evidence="8">Forms a heterodimer with a member of the SLX4 family.</text>
</comment>
<keyword evidence="7 8" id="KW-0539">Nucleus</keyword>
<dbReference type="GO" id="GO:0000724">
    <property type="term" value="P:double-strand break repair via homologous recombination"/>
    <property type="evidence" value="ECO:0007669"/>
    <property type="project" value="TreeGrafter"/>
</dbReference>
<keyword evidence="4 8" id="KW-0378">Hydrolase</keyword>
<evidence type="ECO:0000256" key="8">
    <source>
        <dbReference type="HAMAP-Rule" id="MF_03100"/>
    </source>
</evidence>
<comment type="cofactor">
    <cofactor evidence="8">
        <name>a divalent metal cation</name>
        <dbReference type="ChEBI" id="CHEBI:60240"/>
    </cofactor>
</comment>
<evidence type="ECO:0000256" key="5">
    <source>
        <dbReference type="ARBA" id="ARBA00023172"/>
    </source>
</evidence>
<dbReference type="InterPro" id="IPR035901">
    <property type="entry name" value="GIY-YIG_endonuc_sf"/>
</dbReference>
<evidence type="ECO:0000259" key="10">
    <source>
        <dbReference type="PROSITE" id="PS50164"/>
    </source>
</evidence>
<dbReference type="PANTHER" id="PTHR20208">
    <property type="entry name" value="STRUCTURE-SPECIFIC ENDONUCLEASE SUBUNIT SLX1"/>
    <property type="match status" value="1"/>
</dbReference>
<comment type="subcellular location">
    <subcellularLocation>
        <location evidence="8">Nucleus</location>
    </subcellularLocation>
</comment>
<comment type="function">
    <text evidence="8">Catalytic subunit of a heterodimeric structure-specific endonuclease that resolves DNA secondary structures generated during DNA repair and recombination. Has endonuclease activity towards branched DNA substrates, introducing single-strand cuts in duplex DNA close to junctions with ss-DNA.</text>
</comment>
<dbReference type="GO" id="GO:0033557">
    <property type="term" value="C:Slx1-Slx4 complex"/>
    <property type="evidence" value="ECO:0007669"/>
    <property type="project" value="UniProtKB-UniRule"/>
</dbReference>
<keyword evidence="3 8" id="KW-0227">DNA damage</keyword>
<protein>
    <recommendedName>
        <fullName evidence="8">Structure-specific endonuclease subunit SLX1 homolog</fullName>
        <ecNumber evidence="8">3.1.-.-</ecNumber>
    </recommendedName>
</protein>
<accession>A0AAV0CER0</accession>
<sequence length="423" mass="47777">MGRKKTVENGQDNPVILTNKRKGVGLRKSGKDVQENLTTVKKKRKGLGETKTVKDVQENLTILKKKRKGVGERETGKDAQENQRCDNEGGSGFFACYLLTSLSPRFKGFTYIGFTINPRRRIRQHNGEISSGAVRTKRRRPWEMVLCIYGFPTHGSALQFEWAWQHPRESLAVREAVGSLKTLVGLGSKIKLAYMMLTLTSWQGMNLTVNFFSTKYTKHAAGCPNLPEQMKVRVCSMDDLPCYSGINWDSCEHDDDEYANDDDHDDDHDDDECDGIGGTQESACSQSSGNEERIEQNASWEHDLMEQLIIENHKWEQENNRSSSFTDFHGASSSPFLFKSINIIGNNKEDDEPSFVETNKLPEEIVIEDQNPCLATDNHTCEVEIIDICTPPPCKFRSESDNIRFSSACSELIIDLTQSPIFV</sequence>
<dbReference type="EMBL" id="CAMAPF010000026">
    <property type="protein sequence ID" value="CAH9074018.1"/>
    <property type="molecule type" value="Genomic_DNA"/>
</dbReference>
<evidence type="ECO:0000256" key="4">
    <source>
        <dbReference type="ARBA" id="ARBA00022801"/>
    </source>
</evidence>
<evidence type="ECO:0000313" key="11">
    <source>
        <dbReference type="EMBL" id="CAH9074018.1"/>
    </source>
</evidence>
<feature type="compositionally biased region" description="Polar residues" evidence="9">
    <location>
        <begin position="279"/>
        <end position="289"/>
    </location>
</feature>
<evidence type="ECO:0000313" key="12">
    <source>
        <dbReference type="Proteomes" id="UP001152523"/>
    </source>
</evidence>
<dbReference type="PANTHER" id="PTHR20208:SF10">
    <property type="entry name" value="STRUCTURE-SPECIFIC ENDONUCLEASE SUBUNIT SLX1"/>
    <property type="match status" value="1"/>
</dbReference>
<comment type="similarity">
    <text evidence="8">Belongs to the SLX1 family.</text>
</comment>
<evidence type="ECO:0000256" key="2">
    <source>
        <dbReference type="ARBA" id="ARBA00022759"/>
    </source>
</evidence>
<keyword evidence="5 8" id="KW-0233">DNA recombination</keyword>
<evidence type="ECO:0000256" key="7">
    <source>
        <dbReference type="ARBA" id="ARBA00023242"/>
    </source>
</evidence>
<name>A0AAV0CER0_9ASTE</name>
<dbReference type="InterPro" id="IPR050381">
    <property type="entry name" value="SLX1_endonuclease"/>
</dbReference>
<feature type="domain" description="GIY-YIG" evidence="10">
    <location>
        <begin position="92"/>
        <end position="174"/>
    </location>
</feature>
<keyword evidence="12" id="KW-1185">Reference proteome</keyword>
<dbReference type="EC" id="3.1.-.-" evidence="8"/>
<organism evidence="11 12">
    <name type="scientific">Cuscuta epithymum</name>
    <dbReference type="NCBI Taxonomy" id="186058"/>
    <lineage>
        <taxon>Eukaryota</taxon>
        <taxon>Viridiplantae</taxon>
        <taxon>Streptophyta</taxon>
        <taxon>Embryophyta</taxon>
        <taxon>Tracheophyta</taxon>
        <taxon>Spermatophyta</taxon>
        <taxon>Magnoliopsida</taxon>
        <taxon>eudicotyledons</taxon>
        <taxon>Gunneridae</taxon>
        <taxon>Pentapetalae</taxon>
        <taxon>asterids</taxon>
        <taxon>lamiids</taxon>
        <taxon>Solanales</taxon>
        <taxon>Convolvulaceae</taxon>
        <taxon>Cuscuteae</taxon>
        <taxon>Cuscuta</taxon>
        <taxon>Cuscuta subgen. Cuscuta</taxon>
    </lineage>
</organism>
<dbReference type="SMART" id="SM00465">
    <property type="entry name" value="GIYc"/>
    <property type="match status" value="1"/>
</dbReference>
<evidence type="ECO:0000256" key="9">
    <source>
        <dbReference type="SAM" id="MobiDB-lite"/>
    </source>
</evidence>
<dbReference type="GO" id="GO:0017108">
    <property type="term" value="F:5'-flap endonuclease activity"/>
    <property type="evidence" value="ECO:0007669"/>
    <property type="project" value="InterPro"/>
</dbReference>
<dbReference type="Gene3D" id="3.40.1440.10">
    <property type="entry name" value="GIY-YIG endonuclease"/>
    <property type="match status" value="1"/>
</dbReference>
<comment type="caution">
    <text evidence="11">The sequence shown here is derived from an EMBL/GenBank/DDBJ whole genome shotgun (WGS) entry which is preliminary data.</text>
</comment>
<comment type="caution">
    <text evidence="8">Lacks conserved residue(s) required for the propagation of feature annotation.</text>
</comment>
<gene>
    <name evidence="11" type="ORF">CEPIT_LOCUS4864</name>
</gene>
<dbReference type="Proteomes" id="UP001152523">
    <property type="component" value="Unassembled WGS sequence"/>
</dbReference>